<dbReference type="InterPro" id="IPR048229">
    <property type="entry name" value="GalB-like"/>
</dbReference>
<dbReference type="InterPro" id="IPR008964">
    <property type="entry name" value="Invasin/intimin_cell_adhesion"/>
</dbReference>
<dbReference type="PRINTS" id="PR00132">
    <property type="entry name" value="GLHYDRLASE2"/>
</dbReference>
<dbReference type="InterPro" id="IPR008979">
    <property type="entry name" value="Galactose-bd-like_sf"/>
</dbReference>
<dbReference type="Gene3D" id="3.20.20.80">
    <property type="entry name" value="Glycosidases"/>
    <property type="match status" value="1"/>
</dbReference>
<dbReference type="Proteomes" id="UP000622797">
    <property type="component" value="Unassembled WGS sequence"/>
</dbReference>
<sequence length="900" mass="101088">MKSFDVMSAVLRGLLLTLISVPAQCISDPGGERGVTRERIRLRDGWRFKHFESTPDNLIYDYRPDANGTSLYVLKDWILPSGNDFIEDPLLQHERPREEPNVDISYVNAKFDDSNWDDIKIPHDWAIGGPFYTEEDPKIPGDMGRLPVQGVGWYRKVIPINSHDLQKSVFLDIDGAMSYPIVWLNGRLIGGWPYGYNSFRIDLTDHLIKGENQLAIRVENPTARSSRWYPGAGIYRNVWITKVGKTHIAHWGTHVTTRDVSSKSAVIEIGVEVISPTKDRRKTISVQTDLYENDLKSGVRGRQAASLPRKTIQTGSRSKHTATANVQVLNPKLWGPPPTQSPHLYTAVTRLFDGRVLLDEYETQFGIRTLHFTSDDGVHVNGEKVYIHGVNQHHDLGALGTAFNHRAAERQLEILRDIGVNAIRMAHNPPAPELLELTDKMGFLVVDEIFDVWEIEKVTSDFHLIFKDWREPDLRSFMRRDRNHPSVVAWSVGNEVMEQNLHDIPASTRIAKYLKKITREEDSSRPVTGSLNVGFPNETLPEIYDLINLNYQGEGIRWGPAYEHLNRSRARPGQYDNFHGNFSNKLILGSEVGWSLSTRGTFTFPVTPYNSAPVNESSGADYDRLEISGYELYSADAGSSADRVFKTQDEHPFVAGGFTWAGFDYLGEPPWPEARSAYSGIVDLAGFPKERFYLYQSRWRPDLPMAHIVPHWNWPARIGKKTPVHVFSSGDEAELFINGVSQGRLQKKEGEYRFRWDETVYKPGEVRVVVYKSGKEWATQKVQTSGEAAAIKIEADRTGINADGEDLAFLKVAITDAKGRTVPNANNTIAFSVTGPGELVATDNGYPADFIAFPSKKRNAFSGLALAIVRSKSKGRGSFTVKAESHGLKAASITIDLNQV</sequence>
<dbReference type="InterPro" id="IPR013783">
    <property type="entry name" value="Ig-like_fold"/>
</dbReference>
<dbReference type="InterPro" id="IPR006103">
    <property type="entry name" value="Glyco_hydro_2_cat"/>
</dbReference>
<dbReference type="OrthoDB" id="408532at2759"/>
<dbReference type="EMBL" id="JABEXW010000679">
    <property type="protein sequence ID" value="KAF4958741.1"/>
    <property type="molecule type" value="Genomic_DNA"/>
</dbReference>
<feature type="chain" id="PRO_5034339846" description="Beta-galactosidase" evidence="5">
    <location>
        <begin position="26"/>
        <end position="900"/>
    </location>
</feature>
<evidence type="ECO:0000256" key="2">
    <source>
        <dbReference type="ARBA" id="ARBA00022801"/>
    </source>
</evidence>
<evidence type="ECO:0000259" key="9">
    <source>
        <dbReference type="Pfam" id="PF16355"/>
    </source>
</evidence>
<dbReference type="GO" id="GO:0004553">
    <property type="term" value="F:hydrolase activity, hydrolyzing O-glycosyl compounds"/>
    <property type="evidence" value="ECO:0007669"/>
    <property type="project" value="InterPro"/>
</dbReference>
<keyword evidence="12" id="KW-1185">Reference proteome</keyword>
<keyword evidence="2" id="KW-0378">Hydrolase</keyword>
<dbReference type="InterPro" id="IPR017853">
    <property type="entry name" value="GH"/>
</dbReference>
<evidence type="ECO:0000256" key="1">
    <source>
        <dbReference type="ARBA" id="ARBA00007401"/>
    </source>
</evidence>
<evidence type="ECO:0000259" key="7">
    <source>
        <dbReference type="Pfam" id="PF02836"/>
    </source>
</evidence>
<dbReference type="SUPFAM" id="SSF49373">
    <property type="entry name" value="Invasin/intimin cell-adhesion fragments"/>
    <property type="match status" value="1"/>
</dbReference>
<keyword evidence="3" id="KW-0326">Glycosidase</keyword>
<evidence type="ECO:0000256" key="5">
    <source>
        <dbReference type="SAM" id="SignalP"/>
    </source>
</evidence>
<proteinExistence type="inferred from homology"/>
<dbReference type="InterPro" id="IPR051913">
    <property type="entry name" value="GH2_Domain-Containing"/>
</dbReference>
<name>A0A8H4X2Q0_9HYPO</name>
<feature type="region of interest" description="Disordered" evidence="4">
    <location>
        <begin position="302"/>
        <end position="322"/>
    </location>
</feature>
<dbReference type="InterPro" id="IPR040605">
    <property type="entry name" value="Glyco_hydro2_dom5"/>
</dbReference>
<reference evidence="11" key="2">
    <citation type="submission" date="2020-05" db="EMBL/GenBank/DDBJ databases">
        <authorList>
            <person name="Kim H.-S."/>
            <person name="Proctor R.H."/>
            <person name="Brown D.W."/>
        </authorList>
    </citation>
    <scope>NUCLEOTIDE SEQUENCE</scope>
    <source>
        <strain evidence="11">NRRL 20472</strain>
    </source>
</reference>
<evidence type="ECO:0000313" key="11">
    <source>
        <dbReference type="EMBL" id="KAF4958741.1"/>
    </source>
</evidence>
<feature type="signal peptide" evidence="5">
    <location>
        <begin position="1"/>
        <end position="25"/>
    </location>
</feature>
<dbReference type="AlphaFoldDB" id="A0A8H4X2Q0"/>
<comment type="caution">
    <text evidence="11">The sequence shown here is derived from an EMBL/GenBank/DDBJ whole genome shotgun (WGS) entry which is preliminary data.</text>
</comment>
<dbReference type="Gene3D" id="2.60.120.260">
    <property type="entry name" value="Galactose-binding domain-like"/>
    <property type="match status" value="1"/>
</dbReference>
<dbReference type="NCBIfam" id="NF041463">
    <property type="entry name" value="GalB"/>
    <property type="match status" value="1"/>
</dbReference>
<dbReference type="SUPFAM" id="SSF49303">
    <property type="entry name" value="beta-Galactosidase/glucuronidase domain"/>
    <property type="match status" value="1"/>
</dbReference>
<feature type="compositionally biased region" description="Polar residues" evidence="4">
    <location>
        <begin position="311"/>
        <end position="322"/>
    </location>
</feature>
<dbReference type="InterPro" id="IPR006101">
    <property type="entry name" value="Glyco_hydro_2"/>
</dbReference>
<feature type="domain" description="DUF4982" evidence="9">
    <location>
        <begin position="719"/>
        <end position="778"/>
    </location>
</feature>
<organism evidence="11 12">
    <name type="scientific">Fusarium sarcochroum</name>
    <dbReference type="NCBI Taxonomy" id="1208366"/>
    <lineage>
        <taxon>Eukaryota</taxon>
        <taxon>Fungi</taxon>
        <taxon>Dikarya</taxon>
        <taxon>Ascomycota</taxon>
        <taxon>Pezizomycotina</taxon>
        <taxon>Sordariomycetes</taxon>
        <taxon>Hypocreomycetidae</taxon>
        <taxon>Hypocreales</taxon>
        <taxon>Nectriaceae</taxon>
        <taxon>Fusarium</taxon>
        <taxon>Fusarium lateritium species complex</taxon>
    </lineage>
</organism>
<dbReference type="Pfam" id="PF02836">
    <property type="entry name" value="Glyco_hydro_2_C"/>
    <property type="match status" value="1"/>
</dbReference>
<evidence type="ECO:0000259" key="8">
    <source>
        <dbReference type="Pfam" id="PF02837"/>
    </source>
</evidence>
<dbReference type="Pfam" id="PF02837">
    <property type="entry name" value="Glyco_hydro_2_N"/>
    <property type="match status" value="1"/>
</dbReference>
<dbReference type="Gene3D" id="2.60.40.10">
    <property type="entry name" value="Immunoglobulins"/>
    <property type="match status" value="3"/>
</dbReference>
<dbReference type="Pfam" id="PF00703">
    <property type="entry name" value="Glyco_hydro_2"/>
    <property type="match status" value="1"/>
</dbReference>
<evidence type="ECO:0000313" key="12">
    <source>
        <dbReference type="Proteomes" id="UP000622797"/>
    </source>
</evidence>
<dbReference type="InterPro" id="IPR032311">
    <property type="entry name" value="DUF4982"/>
</dbReference>
<evidence type="ECO:0008006" key="13">
    <source>
        <dbReference type="Google" id="ProtNLM"/>
    </source>
</evidence>
<evidence type="ECO:0000259" key="6">
    <source>
        <dbReference type="Pfam" id="PF00703"/>
    </source>
</evidence>
<dbReference type="InterPro" id="IPR006104">
    <property type="entry name" value="Glyco_hydro_2_N"/>
</dbReference>
<feature type="domain" description="Glycosyl hydrolases family 2 sugar binding" evidence="8">
    <location>
        <begin position="103"/>
        <end position="239"/>
    </location>
</feature>
<dbReference type="PANTHER" id="PTHR42732">
    <property type="entry name" value="BETA-GALACTOSIDASE"/>
    <property type="match status" value="1"/>
</dbReference>
<dbReference type="Pfam" id="PF16355">
    <property type="entry name" value="DUF4982"/>
    <property type="match status" value="1"/>
</dbReference>
<protein>
    <recommendedName>
        <fullName evidence="13">Beta-galactosidase</fullName>
    </recommendedName>
</protein>
<dbReference type="SUPFAM" id="SSF51445">
    <property type="entry name" value="(Trans)glycosidases"/>
    <property type="match status" value="1"/>
</dbReference>
<comment type="similarity">
    <text evidence="1">Belongs to the glycosyl hydrolase 2 family.</text>
</comment>
<evidence type="ECO:0000256" key="4">
    <source>
        <dbReference type="SAM" id="MobiDB-lite"/>
    </source>
</evidence>
<dbReference type="SUPFAM" id="SSF49785">
    <property type="entry name" value="Galactose-binding domain-like"/>
    <property type="match status" value="1"/>
</dbReference>
<dbReference type="PANTHER" id="PTHR42732:SF1">
    <property type="entry name" value="BETA-MANNOSIDASE"/>
    <property type="match status" value="1"/>
</dbReference>
<reference evidence="11" key="1">
    <citation type="journal article" date="2020" name="BMC Genomics">
        <title>Correction to: Identification and distribution of gene clusters required for synthesis of sphingolipid metabolism inhibitors in diverse species of the filamentous fungus Fusarium.</title>
        <authorList>
            <person name="Kim H.S."/>
            <person name="Lohmar J.M."/>
            <person name="Busman M."/>
            <person name="Brown D.W."/>
            <person name="Naumann T.A."/>
            <person name="Divon H.H."/>
            <person name="Lysoe E."/>
            <person name="Uhlig S."/>
            <person name="Proctor R.H."/>
        </authorList>
    </citation>
    <scope>NUCLEOTIDE SEQUENCE</scope>
    <source>
        <strain evidence="11">NRRL 20472</strain>
    </source>
</reference>
<dbReference type="InterPro" id="IPR006102">
    <property type="entry name" value="Ig-like_GH2"/>
</dbReference>
<feature type="domain" description="Glycoside hydrolase family 2 catalytic" evidence="7">
    <location>
        <begin position="376"/>
        <end position="531"/>
    </location>
</feature>
<dbReference type="GO" id="GO:0005975">
    <property type="term" value="P:carbohydrate metabolic process"/>
    <property type="evidence" value="ECO:0007669"/>
    <property type="project" value="InterPro"/>
</dbReference>
<accession>A0A8H4X2Q0</accession>
<feature type="domain" description="Glycoside hydrolase family 2 immunoglobulin-like beta-sandwich" evidence="6">
    <location>
        <begin position="247"/>
        <end position="368"/>
    </location>
</feature>
<dbReference type="Pfam" id="PF18565">
    <property type="entry name" value="Glyco_hydro2_C5"/>
    <property type="match status" value="1"/>
</dbReference>
<keyword evidence="5" id="KW-0732">Signal</keyword>
<evidence type="ECO:0000259" key="10">
    <source>
        <dbReference type="Pfam" id="PF18565"/>
    </source>
</evidence>
<dbReference type="InterPro" id="IPR036156">
    <property type="entry name" value="Beta-gal/glucu_dom_sf"/>
</dbReference>
<gene>
    <name evidence="11" type="ORF">FSARC_10932</name>
</gene>
<evidence type="ECO:0000256" key="3">
    <source>
        <dbReference type="ARBA" id="ARBA00023295"/>
    </source>
</evidence>
<feature type="domain" description="Glycoside hydrolase family 2" evidence="10">
    <location>
        <begin position="791"/>
        <end position="894"/>
    </location>
</feature>